<gene>
    <name evidence="1" type="ORF">JP32_06060</name>
</gene>
<evidence type="ECO:0000313" key="1">
    <source>
        <dbReference type="EMBL" id="KGQ31926.1"/>
    </source>
</evidence>
<protein>
    <recommendedName>
        <fullName evidence="3">Gp37 protein</fullName>
    </recommendedName>
</protein>
<dbReference type="Pfam" id="PF09646">
    <property type="entry name" value="Gp37"/>
    <property type="match status" value="1"/>
</dbReference>
<dbReference type="SUPFAM" id="SSF143749">
    <property type="entry name" value="Phage tail protein-like"/>
    <property type="match status" value="1"/>
</dbReference>
<evidence type="ECO:0008006" key="3">
    <source>
        <dbReference type="Google" id="ProtNLM"/>
    </source>
</evidence>
<organism evidence="1 2">
    <name type="scientific">Gallibacterium anatis</name>
    <dbReference type="NCBI Taxonomy" id="750"/>
    <lineage>
        <taxon>Bacteria</taxon>
        <taxon>Pseudomonadati</taxon>
        <taxon>Pseudomonadota</taxon>
        <taxon>Gammaproteobacteria</taxon>
        <taxon>Pasteurellales</taxon>
        <taxon>Pasteurellaceae</taxon>
        <taxon>Gallibacterium</taxon>
    </lineage>
</organism>
<dbReference type="Proteomes" id="UP000030526">
    <property type="component" value="Unassembled WGS sequence"/>
</dbReference>
<proteinExistence type="predicted"/>
<sequence length="167" mass="18847">MSATLPILTAIQQHLSEALPDWQVELMPDNPSDYYLAHPNGVVLIGYVGSTFGKLRATDIVSQSRTVRIMLTVISRNLHNDNGALLLLDQLRLLIVGYKPPNCSECYLVSEQFDGEESGVWQYQLVLQVDTVQVQQTKTQDLQKLVEVITRRKGRPLDPRLTKKETT</sequence>
<dbReference type="EMBL" id="JPXS01000027">
    <property type="protein sequence ID" value="KGQ31926.1"/>
    <property type="molecule type" value="Genomic_DNA"/>
</dbReference>
<reference evidence="1 2" key="1">
    <citation type="submission" date="2014-08" db="EMBL/GenBank/DDBJ databases">
        <title>Chaperone-usher fimbriae in a diverse selection of Gallibacterium genomes.</title>
        <authorList>
            <person name="Kudirkiene E."/>
            <person name="Bager R.J."/>
            <person name="Johnson T.J."/>
            <person name="Bojesen A.M."/>
        </authorList>
    </citation>
    <scope>NUCLEOTIDE SEQUENCE [LARGE SCALE GENOMIC DNA]</scope>
    <source>
        <strain evidence="1 2">20558/3kl.</strain>
    </source>
</reference>
<evidence type="ECO:0000313" key="2">
    <source>
        <dbReference type="Proteomes" id="UP000030526"/>
    </source>
</evidence>
<name>A0A0A2XHR4_9PAST</name>
<dbReference type="Gene3D" id="3.30.2000.10">
    <property type="entry name" value="Phage tail protein-like"/>
    <property type="match status" value="1"/>
</dbReference>
<dbReference type="AlphaFoldDB" id="A0A0A2XHR4"/>
<dbReference type="InterPro" id="IPR038042">
    <property type="entry name" value="Gp37-like"/>
</dbReference>
<comment type="caution">
    <text evidence="1">The sequence shown here is derived from an EMBL/GenBank/DDBJ whole genome shotgun (WGS) entry which is preliminary data.</text>
</comment>
<dbReference type="RefSeq" id="WP_039084042.1">
    <property type="nucleotide sequence ID" value="NZ_JPXS01000027.1"/>
</dbReference>
<accession>A0A0A2XHR4</accession>
<dbReference type="InterPro" id="IPR018602">
    <property type="entry name" value="Gp37/STM4215"/>
</dbReference>
<dbReference type="InterPro" id="IPR035934">
    <property type="entry name" value="Phage_tail_protein-like_sf"/>
</dbReference>